<reference evidence="2" key="1">
    <citation type="journal article" date="2023" name="Mol. Ecol. Resour.">
        <title>Chromosome-level genome assembly of a triploid poplar Populus alba 'Berolinensis'.</title>
        <authorList>
            <person name="Chen S."/>
            <person name="Yu Y."/>
            <person name="Wang X."/>
            <person name="Wang S."/>
            <person name="Zhang T."/>
            <person name="Zhou Y."/>
            <person name="He R."/>
            <person name="Meng N."/>
            <person name="Wang Y."/>
            <person name="Liu W."/>
            <person name="Liu Z."/>
            <person name="Liu J."/>
            <person name="Guo Q."/>
            <person name="Huang H."/>
            <person name="Sederoff R.R."/>
            <person name="Wang G."/>
            <person name="Qu G."/>
            <person name="Chen S."/>
        </authorList>
    </citation>
    <scope>NUCLEOTIDE SEQUENCE</scope>
    <source>
        <strain evidence="2">SC-2020</strain>
    </source>
</reference>
<evidence type="ECO:0000313" key="2">
    <source>
        <dbReference type="EMBL" id="KAJ6983641.1"/>
    </source>
</evidence>
<comment type="caution">
    <text evidence="2">The sequence shown here is derived from an EMBL/GenBank/DDBJ whole genome shotgun (WGS) entry which is preliminary data.</text>
</comment>
<protein>
    <submittedName>
        <fullName evidence="2">Uncharacterized protein</fullName>
    </submittedName>
</protein>
<proteinExistence type="predicted"/>
<dbReference type="Proteomes" id="UP001164929">
    <property type="component" value="Chromosome 10"/>
</dbReference>
<feature type="chain" id="PRO_5042142231" evidence="1">
    <location>
        <begin position="21"/>
        <end position="164"/>
    </location>
</feature>
<sequence>MASSLITALLFVTFIATVTASDPDIITDFVVPANLTKIDGDFFTFTALRGFFDSDHPPNFKVTEAGMADSQNPATAISASGSANAGTVSVPTTVAGNSGMLTFEAVKDVGGLAPTRDRKAVQVNNLPSTFVTFGGTIKSEIISASPDTAIWKQAKIRTDTKTNP</sequence>
<dbReference type="EMBL" id="JAQIZT010000010">
    <property type="protein sequence ID" value="KAJ6983641.1"/>
    <property type="molecule type" value="Genomic_DNA"/>
</dbReference>
<evidence type="ECO:0000313" key="3">
    <source>
        <dbReference type="Proteomes" id="UP001164929"/>
    </source>
</evidence>
<feature type="signal peptide" evidence="1">
    <location>
        <begin position="1"/>
        <end position="20"/>
    </location>
</feature>
<keyword evidence="3" id="KW-1185">Reference proteome</keyword>
<name>A0AAD6ME53_9ROSI</name>
<accession>A0AAD6ME53</accession>
<organism evidence="2 3">
    <name type="scientific">Populus alba x Populus x berolinensis</name>
    <dbReference type="NCBI Taxonomy" id="444605"/>
    <lineage>
        <taxon>Eukaryota</taxon>
        <taxon>Viridiplantae</taxon>
        <taxon>Streptophyta</taxon>
        <taxon>Embryophyta</taxon>
        <taxon>Tracheophyta</taxon>
        <taxon>Spermatophyta</taxon>
        <taxon>Magnoliopsida</taxon>
        <taxon>eudicotyledons</taxon>
        <taxon>Gunneridae</taxon>
        <taxon>Pentapetalae</taxon>
        <taxon>rosids</taxon>
        <taxon>fabids</taxon>
        <taxon>Malpighiales</taxon>
        <taxon>Salicaceae</taxon>
        <taxon>Saliceae</taxon>
        <taxon>Populus</taxon>
    </lineage>
</organism>
<dbReference type="AlphaFoldDB" id="A0AAD6ME53"/>
<gene>
    <name evidence="2" type="ORF">NC653_026455</name>
</gene>
<keyword evidence="1" id="KW-0732">Signal</keyword>
<evidence type="ECO:0000256" key="1">
    <source>
        <dbReference type="SAM" id="SignalP"/>
    </source>
</evidence>